<dbReference type="GO" id="GO:0016020">
    <property type="term" value="C:membrane"/>
    <property type="evidence" value="ECO:0007669"/>
    <property type="project" value="InterPro"/>
</dbReference>
<comment type="catalytic activity">
    <reaction evidence="1">
        <text>ATP + protein L-histidine = ADP + protein N-phospho-L-histidine.</text>
        <dbReference type="EC" id="2.7.13.3"/>
    </reaction>
</comment>
<protein>
    <recommendedName>
        <fullName evidence="2">histidine kinase</fullName>
        <ecNumber evidence="2">2.7.13.3</ecNumber>
    </recommendedName>
</protein>
<feature type="transmembrane region" description="Helical" evidence="11">
    <location>
        <begin position="17"/>
        <end position="36"/>
    </location>
</feature>
<feature type="region of interest" description="Disordered" evidence="10">
    <location>
        <begin position="421"/>
        <end position="457"/>
    </location>
</feature>
<feature type="transmembrane region" description="Helical" evidence="11">
    <location>
        <begin position="158"/>
        <end position="175"/>
    </location>
</feature>
<dbReference type="GO" id="GO:0000155">
    <property type="term" value="F:phosphorelay sensor kinase activity"/>
    <property type="evidence" value="ECO:0007669"/>
    <property type="project" value="InterPro"/>
</dbReference>
<accession>A0A3N0E6V6</accession>
<dbReference type="EMBL" id="RJMB01000016">
    <property type="protein sequence ID" value="RNL83489.1"/>
    <property type="molecule type" value="Genomic_DNA"/>
</dbReference>
<dbReference type="PANTHER" id="PTHR24421">
    <property type="entry name" value="NITRATE/NITRITE SENSOR PROTEIN NARX-RELATED"/>
    <property type="match status" value="1"/>
</dbReference>
<dbReference type="GO" id="GO:0005524">
    <property type="term" value="F:ATP binding"/>
    <property type="evidence" value="ECO:0007669"/>
    <property type="project" value="UniProtKB-KW"/>
</dbReference>
<evidence type="ECO:0000256" key="5">
    <source>
        <dbReference type="ARBA" id="ARBA00022741"/>
    </source>
</evidence>
<evidence type="ECO:0000256" key="1">
    <source>
        <dbReference type="ARBA" id="ARBA00000085"/>
    </source>
</evidence>
<dbReference type="Pfam" id="PF02518">
    <property type="entry name" value="HATPase_c"/>
    <property type="match status" value="1"/>
</dbReference>
<keyword evidence="9" id="KW-0175">Coiled coil</keyword>
<dbReference type="Gene3D" id="1.20.5.1930">
    <property type="match status" value="1"/>
</dbReference>
<dbReference type="AlphaFoldDB" id="A0A3N0E6V6"/>
<feature type="domain" description="Histidine kinase/HSP90-like ATPase" evidence="12">
    <location>
        <begin position="307"/>
        <end position="422"/>
    </location>
</feature>
<dbReference type="Gene3D" id="3.30.565.10">
    <property type="entry name" value="Histidine kinase-like ATPase, C-terminal domain"/>
    <property type="match status" value="1"/>
</dbReference>
<keyword evidence="6 14" id="KW-0418">Kinase</keyword>
<feature type="coiled-coil region" evidence="9">
    <location>
        <begin position="175"/>
        <end position="204"/>
    </location>
</feature>
<dbReference type="OrthoDB" id="144293at2"/>
<feature type="compositionally biased region" description="Low complexity" evidence="10">
    <location>
        <begin position="435"/>
        <end position="449"/>
    </location>
</feature>
<dbReference type="CDD" id="cd16917">
    <property type="entry name" value="HATPase_UhpB-NarQ-NarX-like"/>
    <property type="match status" value="1"/>
</dbReference>
<comment type="caution">
    <text evidence="14">The sequence shown here is derived from an EMBL/GenBank/DDBJ whole genome shotgun (WGS) entry which is preliminary data.</text>
</comment>
<keyword evidence="11" id="KW-0812">Transmembrane</keyword>
<feature type="transmembrane region" description="Helical" evidence="11">
    <location>
        <begin position="42"/>
        <end position="63"/>
    </location>
</feature>
<keyword evidence="11" id="KW-0472">Membrane</keyword>
<evidence type="ECO:0000259" key="13">
    <source>
        <dbReference type="Pfam" id="PF07730"/>
    </source>
</evidence>
<keyword evidence="4" id="KW-0808">Transferase</keyword>
<dbReference type="InterPro" id="IPR003594">
    <property type="entry name" value="HATPase_dom"/>
</dbReference>
<proteinExistence type="predicted"/>
<evidence type="ECO:0000313" key="15">
    <source>
        <dbReference type="Proteomes" id="UP000269198"/>
    </source>
</evidence>
<keyword evidence="8" id="KW-0902">Two-component regulatory system</keyword>
<feature type="transmembrane region" description="Helical" evidence="11">
    <location>
        <begin position="117"/>
        <end position="138"/>
    </location>
</feature>
<dbReference type="PANTHER" id="PTHR24421:SF10">
    <property type="entry name" value="NITRATE_NITRITE SENSOR PROTEIN NARQ"/>
    <property type="match status" value="1"/>
</dbReference>
<evidence type="ECO:0000256" key="11">
    <source>
        <dbReference type="SAM" id="Phobius"/>
    </source>
</evidence>
<gene>
    <name evidence="14" type="ORF">EFW17_15935</name>
</gene>
<evidence type="ECO:0000256" key="4">
    <source>
        <dbReference type="ARBA" id="ARBA00022679"/>
    </source>
</evidence>
<sequence>MTQEDVSLSLLPRMARLLRLLMQLRFVLTGLALLLLPQERLTVSIALLTILFAALTALVAWQWKRITPYLYRHPLLVTLDIFCAAAILGVDGPAGPFFVATVLTSTVAGLLFRTWGVVGVVSFQILCYTSALLSYSTLDNGQPPEELVTFQTLLVNPALYPVAGFVGAQLRRIFLELATEQRKRQEAEITAASAEERARLARDMHDSVTKTLRGAAMAAQSLPIWVEKDPERARATAHQIMEATDRAAQEAREIILDLREESSTLPLADLVQEVVEEWSAESGVPARVERAQRGFPLMVTARHETVAIVREALTNVSRHANARTVTVTLAAVPDTSSRPTQPTTESRSPHTGYLFVRIADDGDGFEPSSSSEFTVRHDGLPRKDGHYGTAGMAERAERAGGALAIESTPGAGTSVLLWVPLAPEEDHASPGARDTTPSRAAPSTSTGAGVRDDFSHE</sequence>
<evidence type="ECO:0000256" key="9">
    <source>
        <dbReference type="SAM" id="Coils"/>
    </source>
</evidence>
<keyword evidence="15" id="KW-1185">Reference proteome</keyword>
<dbReference type="InterPro" id="IPR050482">
    <property type="entry name" value="Sensor_HK_TwoCompSys"/>
</dbReference>
<evidence type="ECO:0000313" key="14">
    <source>
        <dbReference type="EMBL" id="RNL83489.1"/>
    </source>
</evidence>
<feature type="compositionally biased region" description="Basic and acidic residues" evidence="10">
    <location>
        <begin position="374"/>
        <end position="386"/>
    </location>
</feature>
<dbReference type="InterPro" id="IPR036890">
    <property type="entry name" value="HATPase_C_sf"/>
</dbReference>
<evidence type="ECO:0000256" key="7">
    <source>
        <dbReference type="ARBA" id="ARBA00022840"/>
    </source>
</evidence>
<feature type="region of interest" description="Disordered" evidence="10">
    <location>
        <begin position="333"/>
        <end position="352"/>
    </location>
</feature>
<dbReference type="InterPro" id="IPR011712">
    <property type="entry name" value="Sig_transdc_His_kin_sub3_dim/P"/>
</dbReference>
<evidence type="ECO:0000256" key="8">
    <source>
        <dbReference type="ARBA" id="ARBA00023012"/>
    </source>
</evidence>
<evidence type="ECO:0000256" key="6">
    <source>
        <dbReference type="ARBA" id="ARBA00022777"/>
    </source>
</evidence>
<dbReference type="RefSeq" id="WP_123202196.1">
    <property type="nucleotide sequence ID" value="NZ_RJMB01000016.1"/>
</dbReference>
<dbReference type="GO" id="GO:0046983">
    <property type="term" value="F:protein dimerization activity"/>
    <property type="evidence" value="ECO:0007669"/>
    <property type="project" value="InterPro"/>
</dbReference>
<evidence type="ECO:0000256" key="3">
    <source>
        <dbReference type="ARBA" id="ARBA00022553"/>
    </source>
</evidence>
<evidence type="ECO:0000259" key="12">
    <source>
        <dbReference type="Pfam" id="PF02518"/>
    </source>
</evidence>
<organism evidence="14 15">
    <name type="scientific">Halostreptopolyspora alba</name>
    <dbReference type="NCBI Taxonomy" id="2487137"/>
    <lineage>
        <taxon>Bacteria</taxon>
        <taxon>Bacillati</taxon>
        <taxon>Actinomycetota</taxon>
        <taxon>Actinomycetes</taxon>
        <taxon>Streptosporangiales</taxon>
        <taxon>Nocardiopsidaceae</taxon>
        <taxon>Halostreptopolyspora</taxon>
    </lineage>
</organism>
<name>A0A3N0E6V6_9ACTN</name>
<reference evidence="14 15" key="1">
    <citation type="submission" date="2018-11" db="EMBL/GenBank/DDBJ databases">
        <title>The genome draft of YIM 96095.</title>
        <authorList>
            <person name="Tang S.-K."/>
            <person name="Chunyu W.-X."/>
            <person name="Feng Y.-Z."/>
        </authorList>
    </citation>
    <scope>NUCLEOTIDE SEQUENCE [LARGE SCALE GENOMIC DNA]</scope>
    <source>
        <strain evidence="14 15">YIM 96095</strain>
    </source>
</reference>
<keyword evidence="3" id="KW-0597">Phosphoprotein</keyword>
<dbReference type="Pfam" id="PF07730">
    <property type="entry name" value="HisKA_3"/>
    <property type="match status" value="1"/>
</dbReference>
<keyword evidence="5" id="KW-0547">Nucleotide-binding</keyword>
<evidence type="ECO:0000256" key="2">
    <source>
        <dbReference type="ARBA" id="ARBA00012438"/>
    </source>
</evidence>
<feature type="domain" description="Signal transduction histidine kinase subgroup 3 dimerisation and phosphoacceptor" evidence="13">
    <location>
        <begin position="196"/>
        <end position="261"/>
    </location>
</feature>
<dbReference type="Proteomes" id="UP000269198">
    <property type="component" value="Unassembled WGS sequence"/>
</dbReference>
<dbReference type="SUPFAM" id="SSF55874">
    <property type="entry name" value="ATPase domain of HSP90 chaperone/DNA topoisomerase II/histidine kinase"/>
    <property type="match status" value="1"/>
</dbReference>
<evidence type="ECO:0000256" key="10">
    <source>
        <dbReference type="SAM" id="MobiDB-lite"/>
    </source>
</evidence>
<keyword evidence="7" id="KW-0067">ATP-binding</keyword>
<keyword evidence="11" id="KW-1133">Transmembrane helix</keyword>
<feature type="region of interest" description="Disordered" evidence="10">
    <location>
        <begin position="365"/>
        <end position="388"/>
    </location>
</feature>
<dbReference type="EC" id="2.7.13.3" evidence="2"/>
<feature type="compositionally biased region" description="Polar residues" evidence="10">
    <location>
        <begin position="334"/>
        <end position="346"/>
    </location>
</feature>